<evidence type="ECO:0000256" key="1">
    <source>
        <dbReference type="SAM" id="MobiDB-lite"/>
    </source>
</evidence>
<keyword evidence="2" id="KW-0449">Lipoprotein</keyword>
<dbReference type="RefSeq" id="WP_189928637.1">
    <property type="nucleotide sequence ID" value="NZ_BMSI01000028.1"/>
</dbReference>
<dbReference type="EMBL" id="BNEB01000005">
    <property type="protein sequence ID" value="GHI65016.1"/>
    <property type="molecule type" value="Genomic_DNA"/>
</dbReference>
<dbReference type="PROSITE" id="PS51318">
    <property type="entry name" value="TAT"/>
    <property type="match status" value="1"/>
</dbReference>
<comment type="caution">
    <text evidence="2">The sequence shown here is derived from an EMBL/GenBank/DDBJ whole genome shotgun (WGS) entry which is preliminary data.</text>
</comment>
<sequence length="203" mass="19747">MPLPLSSRAPAGPRRRSLLASAAGAALLVGCSSGPREGEERASGSPSVTERARARAARDSGALVARYDAVLAARPALAGRLEPLRAEVLRHVEAFGGTGKASPSASGSGPGSTTGSPPSSSTASAVPPPADPTSVGASATASAGAAAVPVTDTAALTELAAAERALADRRAAELLDVPGELARLLASVAAAGAAHAYLLTEGS</sequence>
<feature type="compositionally biased region" description="Low complexity" evidence="1">
    <location>
        <begin position="100"/>
        <end position="125"/>
    </location>
</feature>
<evidence type="ECO:0000313" key="2">
    <source>
        <dbReference type="EMBL" id="GHI65016.1"/>
    </source>
</evidence>
<evidence type="ECO:0000313" key="3">
    <source>
        <dbReference type="Proteomes" id="UP000649259"/>
    </source>
</evidence>
<feature type="region of interest" description="Disordered" evidence="1">
    <location>
        <begin position="30"/>
        <end position="60"/>
    </location>
</feature>
<dbReference type="Proteomes" id="UP000649259">
    <property type="component" value="Unassembled WGS sequence"/>
</dbReference>
<organism evidence="2 3">
    <name type="scientific">Streptomyces asoensis</name>
    <dbReference type="NCBI Taxonomy" id="249586"/>
    <lineage>
        <taxon>Bacteria</taxon>
        <taxon>Bacillati</taxon>
        <taxon>Actinomycetota</taxon>
        <taxon>Actinomycetes</taxon>
        <taxon>Kitasatosporales</taxon>
        <taxon>Streptomycetaceae</taxon>
        <taxon>Streptomyces</taxon>
    </lineage>
</organism>
<feature type="region of interest" description="Disordered" evidence="1">
    <location>
        <begin position="97"/>
        <end position="138"/>
    </location>
</feature>
<dbReference type="InterPro" id="IPR006311">
    <property type="entry name" value="TAT_signal"/>
</dbReference>
<protein>
    <submittedName>
        <fullName evidence="2">Lipoprotein</fullName>
    </submittedName>
</protein>
<gene>
    <name evidence="2" type="ORF">Saso_66660</name>
</gene>
<dbReference type="GeneID" id="91474439"/>
<reference evidence="3" key="1">
    <citation type="submission" date="2023-07" db="EMBL/GenBank/DDBJ databases">
        <title>Whole genome shotgun sequence of Streptomyces cacaoi subsp. asoensis NBRC 13813.</title>
        <authorList>
            <person name="Komaki H."/>
            <person name="Tamura T."/>
        </authorList>
    </citation>
    <scope>NUCLEOTIDE SEQUENCE [LARGE SCALE GENOMIC DNA]</scope>
    <source>
        <strain evidence="3">NBRC 13813</strain>
    </source>
</reference>
<accession>A0ABQ3SA66</accession>
<name>A0ABQ3SA66_9ACTN</name>
<proteinExistence type="predicted"/>
<keyword evidence="3" id="KW-1185">Reference proteome</keyword>